<evidence type="ECO:0000256" key="2">
    <source>
        <dbReference type="ARBA" id="ARBA00006986"/>
    </source>
</evidence>
<dbReference type="GO" id="GO:0016020">
    <property type="term" value="C:membrane"/>
    <property type="evidence" value="ECO:0007669"/>
    <property type="project" value="UniProtKB-SubCell"/>
</dbReference>
<evidence type="ECO:0000256" key="9">
    <source>
        <dbReference type="SAM" id="Phobius"/>
    </source>
</evidence>
<reference evidence="11 12" key="1">
    <citation type="journal article" date="2024" name="Insects">
        <title>An Improved Chromosome-Level Genome Assembly of the Firefly Pyrocoelia pectoralis.</title>
        <authorList>
            <person name="Fu X."/>
            <person name="Meyer-Rochow V.B."/>
            <person name="Ballantyne L."/>
            <person name="Zhu X."/>
        </authorList>
    </citation>
    <scope>NUCLEOTIDE SEQUENCE [LARGE SCALE GENOMIC DNA]</scope>
    <source>
        <strain evidence="11">XCY_ONT2</strain>
    </source>
</reference>
<gene>
    <name evidence="11" type="ORF">RI129_003406</name>
</gene>
<accession>A0AAN7VRR1</accession>
<evidence type="ECO:0000313" key="11">
    <source>
        <dbReference type="EMBL" id="KAK5648514.1"/>
    </source>
</evidence>
<feature type="compositionally biased region" description="Basic and acidic residues" evidence="8">
    <location>
        <begin position="106"/>
        <end position="128"/>
    </location>
</feature>
<keyword evidence="12" id="KW-1185">Reference proteome</keyword>
<evidence type="ECO:0000256" key="6">
    <source>
        <dbReference type="ARBA" id="ARBA00023136"/>
    </source>
</evidence>
<dbReference type="Pfam" id="PF06679">
    <property type="entry name" value="DUF1180"/>
    <property type="match status" value="1"/>
</dbReference>
<evidence type="ECO:0000256" key="8">
    <source>
        <dbReference type="SAM" id="MobiDB-lite"/>
    </source>
</evidence>
<feature type="signal peptide" evidence="10">
    <location>
        <begin position="1"/>
        <end position="21"/>
    </location>
</feature>
<keyword evidence="3 9" id="KW-0812">Transmembrane</keyword>
<evidence type="ECO:0000256" key="1">
    <source>
        <dbReference type="ARBA" id="ARBA00004479"/>
    </source>
</evidence>
<feature type="region of interest" description="Disordered" evidence="8">
    <location>
        <begin position="78"/>
        <end position="128"/>
    </location>
</feature>
<keyword evidence="4 10" id="KW-0732">Signal</keyword>
<evidence type="ECO:0000256" key="10">
    <source>
        <dbReference type="SAM" id="SignalP"/>
    </source>
</evidence>
<comment type="similarity">
    <text evidence="2">Belongs to the FAM174 family.</text>
</comment>
<feature type="chain" id="PRO_5042855519" evidence="10">
    <location>
        <begin position="22"/>
        <end position="222"/>
    </location>
</feature>
<dbReference type="InterPro" id="IPR009565">
    <property type="entry name" value="FAM174-like"/>
</dbReference>
<feature type="transmembrane region" description="Helical" evidence="9">
    <location>
        <begin position="150"/>
        <end position="171"/>
    </location>
</feature>
<comment type="caution">
    <text evidence="11">The sequence shown here is derived from an EMBL/GenBank/DDBJ whole genome shotgun (WGS) entry which is preliminary data.</text>
</comment>
<dbReference type="AlphaFoldDB" id="A0AAN7VRR1"/>
<keyword evidence="5 9" id="KW-1133">Transmembrane helix</keyword>
<proteinExistence type="inferred from homology"/>
<dbReference type="PANTHER" id="PTHR28607:SF4">
    <property type="entry name" value="TRANSMEMBRANE PROTEIN"/>
    <property type="match status" value="1"/>
</dbReference>
<dbReference type="Proteomes" id="UP001329430">
    <property type="component" value="Chromosome 2"/>
</dbReference>
<comment type="subcellular location">
    <subcellularLocation>
        <location evidence="1">Membrane</location>
        <topology evidence="1">Single-pass type I membrane protein</topology>
    </subcellularLocation>
</comment>
<dbReference type="EMBL" id="JAVRBK010000002">
    <property type="protein sequence ID" value="KAK5648514.1"/>
    <property type="molecule type" value="Genomic_DNA"/>
</dbReference>
<evidence type="ECO:0000256" key="5">
    <source>
        <dbReference type="ARBA" id="ARBA00022989"/>
    </source>
</evidence>
<organism evidence="11 12">
    <name type="scientific">Pyrocoelia pectoralis</name>
    <dbReference type="NCBI Taxonomy" id="417401"/>
    <lineage>
        <taxon>Eukaryota</taxon>
        <taxon>Metazoa</taxon>
        <taxon>Ecdysozoa</taxon>
        <taxon>Arthropoda</taxon>
        <taxon>Hexapoda</taxon>
        <taxon>Insecta</taxon>
        <taxon>Pterygota</taxon>
        <taxon>Neoptera</taxon>
        <taxon>Endopterygota</taxon>
        <taxon>Coleoptera</taxon>
        <taxon>Polyphaga</taxon>
        <taxon>Elateriformia</taxon>
        <taxon>Elateroidea</taxon>
        <taxon>Lampyridae</taxon>
        <taxon>Lampyrinae</taxon>
        <taxon>Pyrocoelia</taxon>
    </lineage>
</organism>
<evidence type="ECO:0000256" key="7">
    <source>
        <dbReference type="ARBA" id="ARBA00023180"/>
    </source>
</evidence>
<keyword evidence="7" id="KW-0325">Glycoprotein</keyword>
<evidence type="ECO:0000256" key="3">
    <source>
        <dbReference type="ARBA" id="ARBA00022692"/>
    </source>
</evidence>
<name>A0AAN7VRR1_9COLE</name>
<dbReference type="PANTHER" id="PTHR28607">
    <property type="entry name" value="EXPRESSED PROTEIN"/>
    <property type="match status" value="1"/>
</dbReference>
<evidence type="ECO:0000256" key="4">
    <source>
        <dbReference type="ARBA" id="ARBA00022729"/>
    </source>
</evidence>
<protein>
    <submittedName>
        <fullName evidence="11">Uncharacterized protein</fullName>
    </submittedName>
</protein>
<sequence length="222" mass="24878">MLLWVFLTIFLNLTCNNFVLGQLRPLGSPGIEPPHSDNKNIGQNSLVAANSNVLGDQKKQDETIVGNSNAPVEIKVQLNGSSVNNQNKEESDKKVPNTNSNQVPGNEKDHENKANAENKNDVNKKKDGTEMSTVTTNIKKYSKDLIQSGALLRGFYVFLGLSAVVVFYFIFRSYRLRHGSQVSTTVKKYGVTARRSDLEMRRLELDDDDDDTLFEINQNVNR</sequence>
<evidence type="ECO:0000313" key="12">
    <source>
        <dbReference type="Proteomes" id="UP001329430"/>
    </source>
</evidence>
<keyword evidence="6 9" id="KW-0472">Membrane</keyword>